<evidence type="ECO:0000256" key="1">
    <source>
        <dbReference type="ARBA" id="ARBA00022737"/>
    </source>
</evidence>
<reference evidence="3" key="1">
    <citation type="submission" date="2019-10" db="EMBL/GenBank/DDBJ databases">
        <authorList>
            <person name="Nor Muhammad N."/>
        </authorList>
    </citation>
    <scope>NUCLEOTIDE SEQUENCE</scope>
</reference>
<proteinExistence type="predicted"/>
<protein>
    <submittedName>
        <fullName evidence="3">Glucose transporter rco-3</fullName>
    </submittedName>
</protein>
<evidence type="ECO:0000259" key="2">
    <source>
        <dbReference type="Pfam" id="PF24883"/>
    </source>
</evidence>
<organism evidence="3">
    <name type="scientific">Ganoderma boninense</name>
    <dbReference type="NCBI Taxonomy" id="34458"/>
    <lineage>
        <taxon>Eukaryota</taxon>
        <taxon>Fungi</taxon>
        <taxon>Dikarya</taxon>
        <taxon>Basidiomycota</taxon>
        <taxon>Agaricomycotina</taxon>
        <taxon>Agaricomycetes</taxon>
        <taxon>Polyporales</taxon>
        <taxon>Polyporaceae</taxon>
        <taxon>Ganoderma</taxon>
    </lineage>
</organism>
<dbReference type="EMBL" id="LR726743">
    <property type="protein sequence ID" value="VWO98128.1"/>
    <property type="molecule type" value="Genomic_DNA"/>
</dbReference>
<name>A0A5K1JZ94_9APHY</name>
<dbReference type="AlphaFoldDB" id="A0A5K1JZ94"/>
<keyword evidence="3" id="KW-0813">Transport</keyword>
<sequence length="794" mass="87994">MNCCKGDSIDPGVDKLLSGARLALVASQGLSSIVPIPGMGPVTNVLISLIDKIAETRSNSKGLNAVSREVNQLVNTVDRAMSKVARDIEEIPSGDPRRHALVEGLRASSKLETRVTQLFNSRDAKTLEEIRKGVAACREYFKLECQVAIEASMEEVLEKLSGIEKNFSAVKEVVVQVAANHSYDRDERILDSLPHAEASYRAAVNGTKSNFLPGTRVELFHALNQWVERRSPELSNKAVCILTGGAGTGKSTIASEFARRRDDKKDYGASFFFVRGVADLDSTRLVFPTLAYQLAQSQDALRAHIVNAAHEHLKRGKTQQMKYEAPNLLHQPVHEVSGRHPPMFLVIDALDECSEETRALVPEMLELLIASVRHARFPLRIFFTSRPNSLIENTLLRSQWAPLVHTISLHDLSPESVQRDMAIFVRDKLEKLPSGQALLQQQPEVASRLAERAGGLFVYAKTAMDFLGDYPGFVEDGLDELLSEGSSEFAAALQPLDDLYLTVLEIAFPSKDLSQMPRLRQALESTLGNVAVLRNPMSPAVLESLTGVSRREIGNVLQRLRAVVLYDADPNKPDQRFRPMHATFPQFLLDPNRCRSPWYRVDARRQHALLAAGCLRALEALEENMCRLPDPTVPRAEIPDLAERLGRYVPEHVQYACAHWAAHLGDACGLGKKHSGGSQCACREIGERLAAFARTKLVPWVEMMAYMGRLDMVTGALDVARTYIEGAPQYQDVDSLLDGAQQLVVDHYSEIEECPYDVHQGSMPGGFSPTLDFEADSSFGPRGRWTPMDIRLGF</sequence>
<feature type="domain" description="Nephrocystin 3-like N-terminal" evidence="2">
    <location>
        <begin position="224"/>
        <end position="386"/>
    </location>
</feature>
<accession>A0A5K1JZ94</accession>
<dbReference type="Gene3D" id="3.40.50.300">
    <property type="entry name" value="P-loop containing nucleotide triphosphate hydrolases"/>
    <property type="match status" value="1"/>
</dbReference>
<dbReference type="InterPro" id="IPR027417">
    <property type="entry name" value="P-loop_NTPase"/>
</dbReference>
<gene>
    <name evidence="3" type="primary">G4N740</name>
</gene>
<dbReference type="SUPFAM" id="SSF52540">
    <property type="entry name" value="P-loop containing nucleoside triphosphate hydrolases"/>
    <property type="match status" value="1"/>
</dbReference>
<dbReference type="Pfam" id="PF24883">
    <property type="entry name" value="NPHP3_N"/>
    <property type="match status" value="1"/>
</dbReference>
<evidence type="ECO:0000313" key="3">
    <source>
        <dbReference type="EMBL" id="VWO98128.1"/>
    </source>
</evidence>
<keyword evidence="3" id="KW-0762">Sugar transport</keyword>
<keyword evidence="1" id="KW-0677">Repeat</keyword>
<dbReference type="InterPro" id="IPR056884">
    <property type="entry name" value="NPHP3-like_N"/>
</dbReference>
<dbReference type="PANTHER" id="PTHR10039">
    <property type="entry name" value="AMELOGENIN"/>
    <property type="match status" value="1"/>
</dbReference>
<dbReference type="PANTHER" id="PTHR10039:SF14">
    <property type="entry name" value="NACHT DOMAIN-CONTAINING PROTEIN"/>
    <property type="match status" value="1"/>
</dbReference>